<evidence type="ECO:0000256" key="8">
    <source>
        <dbReference type="SAM" id="MobiDB-lite"/>
    </source>
</evidence>
<evidence type="ECO:0000256" key="2">
    <source>
        <dbReference type="ARBA" id="ARBA00022475"/>
    </source>
</evidence>
<dbReference type="AlphaFoldDB" id="A0A1H1ZYP9"/>
<feature type="compositionally biased region" description="Pro residues" evidence="8">
    <location>
        <begin position="1"/>
        <end position="21"/>
    </location>
</feature>
<evidence type="ECO:0000256" key="6">
    <source>
        <dbReference type="ARBA" id="ARBA00022989"/>
    </source>
</evidence>
<name>A0A1H1ZYP9_9ACTN</name>
<feature type="transmembrane region" description="Helical" evidence="9">
    <location>
        <begin position="445"/>
        <end position="464"/>
    </location>
</feature>
<evidence type="ECO:0000256" key="3">
    <source>
        <dbReference type="ARBA" id="ARBA00022676"/>
    </source>
</evidence>
<feature type="transmembrane region" description="Helical" evidence="9">
    <location>
        <begin position="202"/>
        <end position="219"/>
    </location>
</feature>
<dbReference type="GO" id="GO:0005886">
    <property type="term" value="C:plasma membrane"/>
    <property type="evidence" value="ECO:0007669"/>
    <property type="project" value="UniProtKB-SubCell"/>
</dbReference>
<keyword evidence="3" id="KW-0328">Glycosyltransferase</keyword>
<reference evidence="12 13" key="1">
    <citation type="submission" date="2016-10" db="EMBL/GenBank/DDBJ databases">
        <authorList>
            <person name="de Groot N.N."/>
        </authorList>
    </citation>
    <scope>NUCLEOTIDE SEQUENCE [LARGE SCALE GENOMIC DNA]</scope>
    <source>
        <strain evidence="12 13">DSM 21741</strain>
    </source>
</reference>
<feature type="domain" description="Putative mannosyltransferase YkcA/B-like C-terminal" evidence="11">
    <location>
        <begin position="574"/>
        <end position="658"/>
    </location>
</feature>
<protein>
    <submittedName>
        <fullName evidence="12">4-amino-4-deoxy-L-arabinose transferase</fullName>
    </submittedName>
</protein>
<keyword evidence="4 12" id="KW-0808">Transferase</keyword>
<feature type="domain" description="Glycosyltransferase RgtA/B/C/D-like" evidence="10">
    <location>
        <begin position="127"/>
        <end position="288"/>
    </location>
</feature>
<feature type="compositionally biased region" description="Pro residues" evidence="8">
    <location>
        <begin position="33"/>
        <end position="43"/>
    </location>
</feature>
<organism evidence="12 13">
    <name type="scientific">Friedmanniella luteola</name>
    <dbReference type="NCBI Taxonomy" id="546871"/>
    <lineage>
        <taxon>Bacteria</taxon>
        <taxon>Bacillati</taxon>
        <taxon>Actinomycetota</taxon>
        <taxon>Actinomycetes</taxon>
        <taxon>Propionibacteriales</taxon>
        <taxon>Nocardioidaceae</taxon>
        <taxon>Friedmanniella</taxon>
    </lineage>
</organism>
<dbReference type="GO" id="GO:0010041">
    <property type="term" value="P:response to iron(III) ion"/>
    <property type="evidence" value="ECO:0007669"/>
    <property type="project" value="TreeGrafter"/>
</dbReference>
<evidence type="ECO:0000259" key="10">
    <source>
        <dbReference type="Pfam" id="PF13231"/>
    </source>
</evidence>
<keyword evidence="2" id="KW-1003">Cell membrane</keyword>
<dbReference type="PANTHER" id="PTHR33908:SF3">
    <property type="entry name" value="UNDECAPRENYL PHOSPHATE-ALPHA-4-AMINO-4-DEOXY-L-ARABINOSE ARABINOSYL TRANSFERASE"/>
    <property type="match status" value="1"/>
</dbReference>
<feature type="transmembrane region" description="Helical" evidence="9">
    <location>
        <begin position="392"/>
        <end position="412"/>
    </location>
</feature>
<dbReference type="OrthoDB" id="5241882at2"/>
<feature type="region of interest" description="Disordered" evidence="8">
    <location>
        <begin position="1"/>
        <end position="59"/>
    </location>
</feature>
<evidence type="ECO:0000256" key="4">
    <source>
        <dbReference type="ARBA" id="ARBA00022679"/>
    </source>
</evidence>
<dbReference type="Proteomes" id="UP000199092">
    <property type="component" value="Chromosome I"/>
</dbReference>
<evidence type="ECO:0000256" key="7">
    <source>
        <dbReference type="ARBA" id="ARBA00023136"/>
    </source>
</evidence>
<dbReference type="InterPro" id="IPR050297">
    <property type="entry name" value="LipidA_mod_glycosyltrf_83"/>
</dbReference>
<dbReference type="STRING" id="546871.SAMN04488543_4081"/>
<keyword evidence="13" id="KW-1185">Reference proteome</keyword>
<dbReference type="InterPro" id="IPR038731">
    <property type="entry name" value="RgtA/B/C-like"/>
</dbReference>
<dbReference type="GO" id="GO:0009103">
    <property type="term" value="P:lipopolysaccharide biosynthetic process"/>
    <property type="evidence" value="ECO:0007669"/>
    <property type="project" value="UniProtKB-ARBA"/>
</dbReference>
<evidence type="ECO:0000259" key="11">
    <source>
        <dbReference type="Pfam" id="PF24878"/>
    </source>
</evidence>
<feature type="transmembrane region" description="Helical" evidence="9">
    <location>
        <begin position="277"/>
        <end position="295"/>
    </location>
</feature>
<feature type="transmembrane region" description="Helical" evidence="9">
    <location>
        <begin position="177"/>
        <end position="196"/>
    </location>
</feature>
<proteinExistence type="predicted"/>
<evidence type="ECO:0000256" key="5">
    <source>
        <dbReference type="ARBA" id="ARBA00022692"/>
    </source>
</evidence>
<feature type="transmembrane region" description="Helical" evidence="9">
    <location>
        <begin position="228"/>
        <end position="245"/>
    </location>
</feature>
<feature type="transmembrane region" description="Helical" evidence="9">
    <location>
        <begin position="68"/>
        <end position="87"/>
    </location>
</feature>
<comment type="subcellular location">
    <subcellularLocation>
        <location evidence="1">Cell membrane</location>
        <topology evidence="1">Multi-pass membrane protein</topology>
    </subcellularLocation>
</comment>
<feature type="transmembrane region" description="Helical" evidence="9">
    <location>
        <begin position="502"/>
        <end position="524"/>
    </location>
</feature>
<dbReference type="RefSeq" id="WP_091415509.1">
    <property type="nucleotide sequence ID" value="NZ_LT629749.1"/>
</dbReference>
<feature type="transmembrane region" description="Helical" evidence="9">
    <location>
        <begin position="363"/>
        <end position="380"/>
    </location>
</feature>
<keyword evidence="5 9" id="KW-0812">Transmembrane</keyword>
<keyword evidence="7 9" id="KW-0472">Membrane</keyword>
<feature type="transmembrane region" description="Helical" evidence="9">
    <location>
        <begin position="142"/>
        <end position="165"/>
    </location>
</feature>
<evidence type="ECO:0000256" key="1">
    <source>
        <dbReference type="ARBA" id="ARBA00004651"/>
    </source>
</evidence>
<feature type="transmembrane region" description="Helical" evidence="9">
    <location>
        <begin position="418"/>
        <end position="438"/>
    </location>
</feature>
<evidence type="ECO:0000313" key="13">
    <source>
        <dbReference type="Proteomes" id="UP000199092"/>
    </source>
</evidence>
<gene>
    <name evidence="12" type="ORF">SAMN04488543_4081</name>
</gene>
<evidence type="ECO:0000313" key="12">
    <source>
        <dbReference type="EMBL" id="SDT38552.1"/>
    </source>
</evidence>
<dbReference type="InterPro" id="IPR002229">
    <property type="entry name" value="RhesusRHD"/>
</dbReference>
<dbReference type="EMBL" id="LT629749">
    <property type="protein sequence ID" value="SDT38552.1"/>
    <property type="molecule type" value="Genomic_DNA"/>
</dbReference>
<accession>A0A1H1ZYP9</accession>
<dbReference type="Pfam" id="PF24878">
    <property type="entry name" value="YkcB_C"/>
    <property type="match status" value="1"/>
</dbReference>
<keyword evidence="6 9" id="KW-1133">Transmembrane helix</keyword>
<evidence type="ECO:0000256" key="9">
    <source>
        <dbReference type="SAM" id="Phobius"/>
    </source>
</evidence>
<sequence>MPAPTTVPDALPPLAPAPAPGLLPRAGRRPDDPVVPPATPAPRPGAAAPGGGPRGVRGLLRGPADDPAWARPLLLLLLVGTAALYLVDLSSSGTANSFYAAAVKSGTQSLQAWLFGSLDAGGAITVDKPPVSLWLMVLSARILGFSSFSMLVPQALMGVASVAVLHATVRRWHGPAAGLLAGALLALTPVAALMFRFNNPDALLVLLMSVAALCVVRAVDAPGSRGRAALRWMLLAGAAIGFAFLTKMAQGLLVLPAFGVVYLVASPLRLRARIGHLLAAAGAVVVAAGWFVLLVELWPAGARPYIGGSTNNSLWELAVGYNGLGRILGSAGGAGGGTGGQNTGFGGAAGVLRLFGPAFGTQIAWFLPAALLALVAGLVLRGRAPRTDRVRAGLLLWGGWLLVTAAVFSFMSGTIHPYYSVALAPAVAAVTAIGGVELWRHRDDVLARGALALLVGGTAVWGAVLMHRDAAGWLTGLVWAMAVGGVLGALVLAATPARLRRLAVAGLVVGVLAASLGAASFTVATAASGHTGSIPTAGPATVGGGGFGGGGAGGPGGSADATTTSTALTDLLDATSSRWSAAVVGDQSAAGYILSGRTAVMAIGGWSGSDPAPTLAEFQQHVADGDVTYFLAGGGMGGGRGAGGGSSSATEITAWVAATYASTTVDGVTVYDLTAPA</sequence>
<dbReference type="GO" id="GO:0016763">
    <property type="term" value="F:pentosyltransferase activity"/>
    <property type="evidence" value="ECO:0007669"/>
    <property type="project" value="TreeGrafter"/>
</dbReference>
<dbReference type="PANTHER" id="PTHR33908">
    <property type="entry name" value="MANNOSYLTRANSFERASE YKCB-RELATED"/>
    <property type="match status" value="1"/>
</dbReference>
<feature type="transmembrane region" description="Helical" evidence="9">
    <location>
        <begin position="470"/>
        <end position="495"/>
    </location>
</feature>
<dbReference type="PRINTS" id="PR00342">
    <property type="entry name" value="RHESUSRHD"/>
</dbReference>
<dbReference type="InterPro" id="IPR056785">
    <property type="entry name" value="YkcA/B-like_C"/>
</dbReference>
<dbReference type="Pfam" id="PF13231">
    <property type="entry name" value="PMT_2"/>
    <property type="match status" value="1"/>
</dbReference>